<dbReference type="OrthoDB" id="2398733at2759"/>
<evidence type="ECO:0000256" key="1">
    <source>
        <dbReference type="SAM" id="MobiDB-lite"/>
    </source>
</evidence>
<feature type="compositionally biased region" description="Low complexity" evidence="1">
    <location>
        <begin position="204"/>
        <end position="218"/>
    </location>
</feature>
<organism evidence="2 3">
    <name type="scientific">Mucor plumbeus</name>
    <dbReference type="NCBI Taxonomy" id="97098"/>
    <lineage>
        <taxon>Eukaryota</taxon>
        <taxon>Fungi</taxon>
        <taxon>Fungi incertae sedis</taxon>
        <taxon>Mucoromycota</taxon>
        <taxon>Mucoromycotina</taxon>
        <taxon>Mucoromycetes</taxon>
        <taxon>Mucorales</taxon>
        <taxon>Mucorineae</taxon>
        <taxon>Mucoraceae</taxon>
        <taxon>Mucor</taxon>
    </lineage>
</organism>
<dbReference type="EMBL" id="JAEPRC010000738">
    <property type="protein sequence ID" value="KAG2192347.1"/>
    <property type="molecule type" value="Genomic_DNA"/>
</dbReference>
<feature type="compositionally biased region" description="Polar residues" evidence="1">
    <location>
        <begin position="1"/>
        <end position="25"/>
    </location>
</feature>
<dbReference type="Proteomes" id="UP000650833">
    <property type="component" value="Unassembled WGS sequence"/>
</dbReference>
<sequence>MDNNPFRSQQSQTGNYMTPNYGGQSQPQPQPQQPQQPQQQQPYHSNNMGGGYSSTPIITTPQNGYQQEQPQQQTWQYQQPQNNMMSPPAPQQNSFTSTLPQQNSFSSTLPSSTAISHPSQQYSPYTPNASLMSSTTSNVNTPPQMNNFGAGGNTYQPYSMPTPNTSNYPNNNNMMYNNTGYQQPYQQQQNNPSNFYIPPNFGMSTTTPSNNISNSNNNMFQQQSRHAPVDASSLLKGTQVRRVECPVCQKMIEGDDMAVNHHVNEHYT</sequence>
<dbReference type="AlphaFoldDB" id="A0A8H7QGN9"/>
<feature type="compositionally biased region" description="Polar residues" evidence="1">
    <location>
        <begin position="43"/>
        <end position="60"/>
    </location>
</feature>
<name>A0A8H7QGN9_9FUNG</name>
<protein>
    <submittedName>
        <fullName evidence="2">Uncharacterized protein</fullName>
    </submittedName>
</protein>
<gene>
    <name evidence="2" type="ORF">INT46_008466</name>
</gene>
<feature type="region of interest" description="Disordered" evidence="1">
    <location>
        <begin position="1"/>
        <end position="233"/>
    </location>
</feature>
<feature type="compositionally biased region" description="Polar residues" evidence="1">
    <location>
        <begin position="91"/>
        <end position="157"/>
    </location>
</feature>
<proteinExistence type="predicted"/>
<accession>A0A8H7QGN9</accession>
<feature type="compositionally biased region" description="Low complexity" evidence="1">
    <location>
        <begin position="61"/>
        <end position="83"/>
    </location>
</feature>
<evidence type="ECO:0000313" key="2">
    <source>
        <dbReference type="EMBL" id="KAG2192347.1"/>
    </source>
</evidence>
<feature type="compositionally biased region" description="Low complexity" evidence="1">
    <location>
        <begin position="159"/>
        <end position="192"/>
    </location>
</feature>
<keyword evidence="3" id="KW-1185">Reference proteome</keyword>
<reference evidence="2" key="1">
    <citation type="submission" date="2020-12" db="EMBL/GenBank/DDBJ databases">
        <title>Metabolic potential, ecology and presence of endohyphal bacteria is reflected in genomic diversity of Mucoromycotina.</title>
        <authorList>
            <person name="Muszewska A."/>
            <person name="Okrasinska A."/>
            <person name="Steczkiewicz K."/>
            <person name="Drgas O."/>
            <person name="Orlowska M."/>
            <person name="Perlinska-Lenart U."/>
            <person name="Aleksandrzak-Piekarczyk T."/>
            <person name="Szatraj K."/>
            <person name="Zielenkiewicz U."/>
            <person name="Pilsyk S."/>
            <person name="Malc E."/>
            <person name="Mieczkowski P."/>
            <person name="Kruszewska J.S."/>
            <person name="Biernat P."/>
            <person name="Pawlowska J."/>
        </authorList>
    </citation>
    <scope>NUCLEOTIDE SEQUENCE</scope>
    <source>
        <strain evidence="2">CBS 226.32</strain>
    </source>
</reference>
<evidence type="ECO:0000313" key="3">
    <source>
        <dbReference type="Proteomes" id="UP000650833"/>
    </source>
</evidence>
<comment type="caution">
    <text evidence="2">The sequence shown here is derived from an EMBL/GenBank/DDBJ whole genome shotgun (WGS) entry which is preliminary data.</text>
</comment>